<comment type="similarity">
    <text evidence="1 2">Belongs to the UPF0301 (AlgH) family.</text>
</comment>
<dbReference type="GO" id="GO:0005829">
    <property type="term" value="C:cytosol"/>
    <property type="evidence" value="ECO:0007669"/>
    <property type="project" value="TreeGrafter"/>
</dbReference>
<sequence length="202" mass="21609">MAFVNTTPIDPVVTDNGLSLAGMLLVATPMLGGTPFGQSLIYMCSHTPDEGAMGLVVNKRLPRPDFDDLLEQLQIEPVPPVRRIGLCAGGPVEEGHGLVLHSADWSGMDSLRVTDNMVVTSSMDVLQDIASGGGPQDALLAMGHAGWSAGQLEQEIVQHDAWFVVPATRELIFGMDHTVKWRRALASINIDPARMTGQTGRA</sequence>
<name>A0A0U5F263_9PROT</name>
<evidence type="ECO:0000313" key="3">
    <source>
        <dbReference type="EMBL" id="CEF54471.1"/>
    </source>
</evidence>
<dbReference type="PATRIC" id="fig|431306.5.peg.779"/>
<evidence type="ECO:0000313" key="5">
    <source>
        <dbReference type="Proteomes" id="UP000068250"/>
    </source>
</evidence>
<dbReference type="EMBL" id="LN609302">
    <property type="protein sequence ID" value="CEF54471.1"/>
    <property type="molecule type" value="Genomic_DNA"/>
</dbReference>
<dbReference type="OrthoDB" id="9807486at2"/>
<dbReference type="HAMAP" id="MF_00758">
    <property type="entry name" value="UPF0301"/>
    <property type="match status" value="1"/>
</dbReference>
<dbReference type="EMBL" id="WOTE01000003">
    <property type="protein sequence ID" value="NHO39383.1"/>
    <property type="molecule type" value="Genomic_DNA"/>
</dbReference>
<dbReference type="Proteomes" id="UP000068250">
    <property type="component" value="Chromosome I"/>
</dbReference>
<dbReference type="STRING" id="431306.AGA_798"/>
<dbReference type="Proteomes" id="UP000657200">
    <property type="component" value="Unassembled WGS sequence"/>
</dbReference>
<evidence type="ECO:0000256" key="2">
    <source>
        <dbReference type="HAMAP-Rule" id="MF_00758"/>
    </source>
</evidence>
<reference evidence="5" key="1">
    <citation type="submission" date="2014-09" db="EMBL/GenBank/DDBJ databases">
        <authorList>
            <person name="Illeghems K.G."/>
        </authorList>
    </citation>
    <scope>NUCLEOTIDE SEQUENCE [LARGE SCALE GENOMIC DNA]</scope>
    <source>
        <strain evidence="5">LMG 23848T</strain>
    </source>
</reference>
<reference evidence="3" key="2">
    <citation type="submission" date="2014-09" db="EMBL/GenBank/DDBJ databases">
        <authorList>
            <person name="Magalhaes I.L.F."/>
            <person name="Oliveira U."/>
            <person name="Santos F.R."/>
            <person name="Vidigal T.H.D.A."/>
            <person name="Brescovit A.D."/>
            <person name="Santos A.J."/>
        </authorList>
    </citation>
    <scope>NUCLEOTIDE SEQUENCE</scope>
    <source>
        <strain evidence="3">LMG 23848T</strain>
    </source>
</reference>
<reference evidence="4 6" key="3">
    <citation type="journal article" date="2020" name="Int. J. Syst. Evol. Microbiol.">
        <title>Novel acetic acid bacteria from cider fermentations: Acetobacter conturbans sp. nov. and Acetobacter fallax sp. nov.</title>
        <authorList>
            <person name="Sombolestani A.S."/>
            <person name="Cleenwerck I."/>
            <person name="Cnockaert M."/>
            <person name="Borremans W."/>
            <person name="Wieme A.D."/>
            <person name="De Vuyst L."/>
            <person name="Vandamme P."/>
        </authorList>
    </citation>
    <scope>NUCLEOTIDE SEQUENCE [LARGE SCALE GENOMIC DNA]</scope>
    <source>
        <strain evidence="4 6">LMG 23848</strain>
    </source>
</reference>
<dbReference type="PANTHER" id="PTHR30327">
    <property type="entry name" value="UNCHARACTERIZED PROTEIN YQGE"/>
    <property type="match status" value="1"/>
</dbReference>
<gene>
    <name evidence="3" type="primary">algH</name>
    <name evidence="3" type="ORF">AGA_798</name>
    <name evidence="4" type="ORF">GOB80_06730</name>
</gene>
<keyword evidence="6" id="KW-1185">Reference proteome</keyword>
<evidence type="ECO:0000256" key="1">
    <source>
        <dbReference type="ARBA" id="ARBA00009600"/>
    </source>
</evidence>
<accession>A0A0U5F263</accession>
<evidence type="ECO:0000313" key="6">
    <source>
        <dbReference type="Proteomes" id="UP000657200"/>
    </source>
</evidence>
<dbReference type="RefSeq" id="WP_059023045.1">
    <property type="nucleotide sequence ID" value="NZ_JBNZCO010000004.1"/>
</dbReference>
<dbReference type="Gene3D" id="3.40.1740.10">
    <property type="entry name" value="VC0467-like"/>
    <property type="match status" value="1"/>
</dbReference>
<dbReference type="PANTHER" id="PTHR30327:SF1">
    <property type="entry name" value="UPF0301 PROTEIN YQGE"/>
    <property type="match status" value="1"/>
</dbReference>
<dbReference type="InterPro" id="IPR003774">
    <property type="entry name" value="AlgH-like"/>
</dbReference>
<dbReference type="Pfam" id="PF02622">
    <property type="entry name" value="DUF179"/>
    <property type="match status" value="1"/>
</dbReference>
<dbReference type="SUPFAM" id="SSF143456">
    <property type="entry name" value="VC0467-like"/>
    <property type="match status" value="1"/>
</dbReference>
<dbReference type="AlphaFoldDB" id="A0A0U5F263"/>
<organism evidence="3 5">
    <name type="scientific">Acetobacter ghanensis</name>
    <dbReference type="NCBI Taxonomy" id="431306"/>
    <lineage>
        <taxon>Bacteria</taxon>
        <taxon>Pseudomonadati</taxon>
        <taxon>Pseudomonadota</taxon>
        <taxon>Alphaproteobacteria</taxon>
        <taxon>Acetobacterales</taxon>
        <taxon>Acetobacteraceae</taxon>
        <taxon>Acetobacter</taxon>
    </lineage>
</organism>
<proteinExistence type="inferred from homology"/>
<evidence type="ECO:0000313" key="4">
    <source>
        <dbReference type="EMBL" id="NHO39383.1"/>
    </source>
</evidence>
<protein>
    <recommendedName>
        <fullName evidence="2">UPF0301 protein AGA_798</fullName>
    </recommendedName>
</protein>